<dbReference type="Proteomes" id="UP000243876">
    <property type="component" value="Unassembled WGS sequence"/>
</dbReference>
<feature type="transmembrane region" description="Helical" evidence="16">
    <location>
        <begin position="320"/>
        <end position="339"/>
    </location>
</feature>
<evidence type="ECO:0000256" key="6">
    <source>
        <dbReference type="ARBA" id="ARBA00022676"/>
    </source>
</evidence>
<evidence type="ECO:0000256" key="12">
    <source>
        <dbReference type="ARBA" id="ARBA00032069"/>
    </source>
</evidence>
<evidence type="ECO:0000256" key="8">
    <source>
        <dbReference type="ARBA" id="ARBA00022692"/>
    </source>
</evidence>
<evidence type="ECO:0000256" key="10">
    <source>
        <dbReference type="ARBA" id="ARBA00022989"/>
    </source>
</evidence>
<feature type="transmembrane region" description="Helical" evidence="16">
    <location>
        <begin position="286"/>
        <end position="308"/>
    </location>
</feature>
<evidence type="ECO:0000256" key="9">
    <source>
        <dbReference type="ARBA" id="ARBA00022824"/>
    </source>
</evidence>
<keyword evidence="6" id="KW-0328">Glycosyltransferase</keyword>
<comment type="subcellular location">
    <subcellularLocation>
        <location evidence="1">Endoplasmic reticulum membrane</location>
        <topology evidence="1">Multi-pass membrane protein</topology>
    </subcellularLocation>
</comment>
<dbReference type="EC" id="2.4.1.256" evidence="4"/>
<protein>
    <recommendedName>
        <fullName evidence="5">Dol-P-Glc:Glc(2)Man(9)GlcNAc(2)-PP-Dol alpha-1,2-glucosyltransferase</fullName>
        <ecNumber evidence="4">2.4.1.256</ecNumber>
    </recommendedName>
    <alternativeName>
        <fullName evidence="12">Asparagine-linked glycosylation protein 10</fullName>
    </alternativeName>
</protein>
<feature type="transmembrane region" description="Helical" evidence="16">
    <location>
        <begin position="6"/>
        <end position="24"/>
    </location>
</feature>
<dbReference type="InterPro" id="IPR016900">
    <property type="entry name" value="Alg10"/>
</dbReference>
<comment type="catalytic activity">
    <reaction evidence="14">
        <text>an alpha-D-Glc-(1-&gt;3)-alpha-D-Glc-(1-&gt;3)-alpha-D-Man-(1-&gt;2)-alpha-D-Man-(1-&gt;2)-alpha-D-Man-(1-&gt;3)-[alpha-D-Man-(1-&gt;2)-alpha-D-Man-(1-&gt;3)-[alpha-D-Man-(1-&gt;2)-alpha-D-Man-(1-&gt;6)]-alpha-D-Man-(1-&gt;6)]-beta-D-Man-(1-&gt;4)-beta-D-GlcNAc-(1-&gt;4)-alpha-D-GlcNAc-diphospho-di-trans,poly-cis-dolichol + a di-trans,poly-cis-dolichyl beta-D-glucosyl phosphate = a alpha-D-Glc-(1-&gt;2)-alpha-D-Glc-(1-&gt;3)-alpha-D-Glc-(1-&gt;3)-alpha-D-Man-(1-&gt;2)-alpha-D-Man-(1-&gt;2)-alpha-D-Man-(1-&gt;3)-[alpha-D-Man-(1-&gt;2)-alpha-D-Man-(1-&gt;3)-[alpha-D-Man-(1-&gt;2)-alpha-D-Man-(1-&gt;6)]-alpha-D-Man-(1-&gt;6)]-beta-D-Man-(1-&gt;4)-beta-D-GlcNAc-(1-&gt;4)-alpha-D-GlcNAc-diphospho-di-trans,poly-cis-dolichol + a di-trans,poly-cis-dolichyl phosphate + H(+)</text>
        <dbReference type="Rhea" id="RHEA:29543"/>
        <dbReference type="Rhea" id="RHEA-COMP:19498"/>
        <dbReference type="Rhea" id="RHEA-COMP:19502"/>
        <dbReference type="Rhea" id="RHEA-COMP:19512"/>
        <dbReference type="Rhea" id="RHEA-COMP:19522"/>
        <dbReference type="ChEBI" id="CHEBI:15378"/>
        <dbReference type="ChEBI" id="CHEBI:57525"/>
        <dbReference type="ChEBI" id="CHEBI:57683"/>
        <dbReference type="ChEBI" id="CHEBI:132522"/>
        <dbReference type="ChEBI" id="CHEBI:132523"/>
        <dbReference type="EC" id="2.4.1.256"/>
    </reaction>
    <physiologicalReaction direction="left-to-right" evidence="14">
        <dbReference type="Rhea" id="RHEA:29544"/>
    </physiologicalReaction>
</comment>
<feature type="compositionally biased region" description="Low complexity" evidence="15">
    <location>
        <begin position="118"/>
        <end position="135"/>
    </location>
</feature>
<feature type="transmembrane region" description="Helical" evidence="16">
    <location>
        <begin position="162"/>
        <end position="185"/>
    </location>
</feature>
<comment type="pathway">
    <text evidence="2">Protein modification; protein glycosylation.</text>
</comment>
<feature type="transmembrane region" description="Helical" evidence="16">
    <location>
        <begin position="458"/>
        <end position="477"/>
    </location>
</feature>
<feature type="transmembrane region" description="Helical" evidence="16">
    <location>
        <begin position="511"/>
        <end position="531"/>
    </location>
</feature>
<feature type="transmembrane region" description="Helical" evidence="16">
    <location>
        <begin position="483"/>
        <end position="504"/>
    </location>
</feature>
<dbReference type="AlphaFoldDB" id="A0A0D6ESL0"/>
<evidence type="ECO:0000256" key="11">
    <source>
        <dbReference type="ARBA" id="ARBA00023136"/>
    </source>
</evidence>
<evidence type="ECO:0000256" key="5">
    <source>
        <dbReference type="ARBA" id="ARBA00018512"/>
    </source>
</evidence>
<feature type="transmembrane region" description="Helical" evidence="16">
    <location>
        <begin position="93"/>
        <end position="113"/>
    </location>
</feature>
<organism evidence="17 18">
    <name type="scientific">Sporidiobolus salmonicolor</name>
    <name type="common">Yeast-like fungus</name>
    <name type="synonym">Sporobolomyces salmonicolor</name>
    <dbReference type="NCBI Taxonomy" id="5005"/>
    <lineage>
        <taxon>Eukaryota</taxon>
        <taxon>Fungi</taxon>
        <taxon>Dikarya</taxon>
        <taxon>Basidiomycota</taxon>
        <taxon>Pucciniomycotina</taxon>
        <taxon>Microbotryomycetes</taxon>
        <taxon>Sporidiobolales</taxon>
        <taxon>Sporidiobolaceae</taxon>
        <taxon>Sporobolomyces</taxon>
    </lineage>
</organism>
<evidence type="ECO:0000256" key="13">
    <source>
        <dbReference type="ARBA" id="ARBA00044727"/>
    </source>
</evidence>
<reference evidence="18" key="1">
    <citation type="submission" date="2015-02" db="EMBL/GenBank/DDBJ databases">
        <authorList>
            <person name="Gon?alves P."/>
        </authorList>
    </citation>
    <scope>NUCLEOTIDE SEQUENCE [LARGE SCALE GENOMIC DNA]</scope>
</reference>
<gene>
    <name evidence="17" type="primary">SPOSA6832_04608</name>
</gene>
<keyword evidence="7" id="KW-0808">Transferase</keyword>
<keyword evidence="11 16" id="KW-0472">Membrane</keyword>
<evidence type="ECO:0000256" key="14">
    <source>
        <dbReference type="ARBA" id="ARBA00048064"/>
    </source>
</evidence>
<name>A0A0D6ESL0_SPOSA</name>
<evidence type="ECO:0000256" key="4">
    <source>
        <dbReference type="ARBA" id="ARBA00011967"/>
    </source>
</evidence>
<feature type="region of interest" description="Disordered" evidence="15">
    <location>
        <begin position="118"/>
        <end position="141"/>
    </location>
</feature>
<dbReference type="Pfam" id="PF04922">
    <property type="entry name" value="DIE2_ALG10"/>
    <property type="match status" value="1"/>
</dbReference>
<comment type="function">
    <text evidence="13">Dol-P-Glc:Glc(2)Man(9)GlcNAc(2)-PP-Dol alpha-1,2-glucosyltransferase that operates in the biosynthetic pathway of dolichol-linked oligosaccharides, the glycan precursors employed in protein asparagine (N)-glycosylation. The assembly of dolichol-linked oligosaccharides begins on the cytosolic side of the endoplasmic reticulum membrane and finishes in its lumen. The sequential addition of sugars to dolichol pyrophosphate produces dolichol-linked oligosaccharides containing fourteen sugars, including two GlcNAcs, nine mannoses and three glucoses. Once assembled, the oligosaccharide is transferred from the lipid to nascent proteins by oligosaccharyltransferases. In the lumen of the endoplasmic reticulum, adds the third and last glucose residue from dolichyl phosphate glucose (Dol-P-Glc) onto the lipid-linked oligosaccharide intermediate Glc(2)Man(9)GlcNAc(2)-PP-Dol to produce Glc(3)Man(9)GlcNAc(2)-PP-Dol.</text>
</comment>
<keyword evidence="8 16" id="KW-0812">Transmembrane</keyword>
<evidence type="ECO:0000256" key="3">
    <source>
        <dbReference type="ARBA" id="ARBA00010600"/>
    </source>
</evidence>
<dbReference type="GO" id="GO:0005789">
    <property type="term" value="C:endoplasmic reticulum membrane"/>
    <property type="evidence" value="ECO:0007669"/>
    <property type="project" value="UniProtKB-SubCell"/>
</dbReference>
<accession>A0A0D6ESL0</accession>
<dbReference type="PANTHER" id="PTHR12989:SF10">
    <property type="entry name" value="DOL-P-GLC:GLC(2)MAN(9)GLCNAC(2)-PP-DOL ALPHA-1,2-GLUCOSYLTRANSFERASE-RELATED"/>
    <property type="match status" value="1"/>
</dbReference>
<dbReference type="PANTHER" id="PTHR12989">
    <property type="entry name" value="ALPHA-1,2-GLUCOSYLTRANSFERASE ALG10"/>
    <property type="match status" value="1"/>
</dbReference>
<keyword evidence="9" id="KW-0256">Endoplasmic reticulum</keyword>
<evidence type="ECO:0000256" key="15">
    <source>
        <dbReference type="SAM" id="MobiDB-lite"/>
    </source>
</evidence>
<sequence length="564" mass="61934">MPAGLYYSAYIAWAAGIIAVARRVNSDVREPYMDEVFHVPQAQAYCRGDWGYWDPAITTPPGLYLTPALLSHLQRLLPSSLDLDVCSLPALRAFNLLILLALPRLYTSLILAIRRPSLSTPSTSKSSSHSPNGSTASQAGKATQDQANWEGLVLALMPAVGWWAWLFYTDLGSIATVLLAFRLALGRKYVLSTLGRVKALMSGTARQLGAVSLLYRQTNIVWLAFVAGGAAVQELRLAAEKTGTKPGQEGFRDPRLAHARWRDLLLTPLTLVTLVLRHILSVVPVFAAYLPVFSAAVVFVLWNGGIVLGDKANHIPSIHIAQVYYFVAFSAVFVAPHVLDVEEVGRAVGGLVGSRRRTCVSLAALGGMCWTIKNYTIAHPFLLADNRHFAFYLWRRLINVHPLARYALAPGYLIAAQLLYRALGEPFPASLPQPEGRFARLLAHAPNVPAARAGSIRLSTFLLFVGATSAVLIPTPLIEPRYFLTPFILLRLFLSPGSLASPAVRRRHKIVLVLEAALYVAVQAICVWLFLERGFQWDVRVGADGKGLEGRDEREVGKTQRIMY</sequence>
<comment type="similarity">
    <text evidence="3">Belongs to the ALG10 glucosyltransferase family.</text>
</comment>
<dbReference type="GO" id="GO:0006488">
    <property type="term" value="P:dolichol-linked oligosaccharide biosynthetic process"/>
    <property type="evidence" value="ECO:0007669"/>
    <property type="project" value="InterPro"/>
</dbReference>
<keyword evidence="18" id="KW-1185">Reference proteome</keyword>
<evidence type="ECO:0000313" key="18">
    <source>
        <dbReference type="Proteomes" id="UP000243876"/>
    </source>
</evidence>
<evidence type="ECO:0000256" key="7">
    <source>
        <dbReference type="ARBA" id="ARBA00022679"/>
    </source>
</evidence>
<dbReference type="EMBL" id="CENE01000034">
    <property type="protein sequence ID" value="CEQ42756.1"/>
    <property type="molecule type" value="Genomic_DNA"/>
</dbReference>
<dbReference type="OrthoDB" id="4769at2759"/>
<keyword evidence="10 16" id="KW-1133">Transmembrane helix</keyword>
<evidence type="ECO:0000256" key="1">
    <source>
        <dbReference type="ARBA" id="ARBA00004477"/>
    </source>
</evidence>
<dbReference type="PIRSF" id="PIRSF028810">
    <property type="entry name" value="Alpha1_2_glucosyltferase_Alg10"/>
    <property type="match status" value="1"/>
</dbReference>
<dbReference type="GO" id="GO:0106073">
    <property type="term" value="F:dolichyl pyrophosphate Glc2Man9GlcNAc2 alpha-1,2-glucosyltransferase activity"/>
    <property type="evidence" value="ECO:0007669"/>
    <property type="project" value="UniProtKB-EC"/>
</dbReference>
<proteinExistence type="inferred from homology"/>
<evidence type="ECO:0000313" key="17">
    <source>
        <dbReference type="EMBL" id="CEQ42756.1"/>
    </source>
</evidence>
<evidence type="ECO:0000256" key="16">
    <source>
        <dbReference type="SAM" id="Phobius"/>
    </source>
</evidence>
<evidence type="ECO:0000256" key="2">
    <source>
        <dbReference type="ARBA" id="ARBA00004922"/>
    </source>
</evidence>